<dbReference type="RefSeq" id="WP_174772720.1">
    <property type="nucleotide sequence ID" value="NZ_CABWKH010000012.1"/>
</dbReference>
<dbReference type="SUPFAM" id="SSF48371">
    <property type="entry name" value="ARM repeat"/>
    <property type="match status" value="1"/>
</dbReference>
<name>A0A8U0LAH4_BIFLI</name>
<evidence type="ECO:0000256" key="1">
    <source>
        <dbReference type="SAM" id="Coils"/>
    </source>
</evidence>
<proteinExistence type="predicted"/>
<keyword evidence="1" id="KW-0175">Coiled coil</keyword>
<gene>
    <name evidence="2" type="ORF">BIFLH23_00771</name>
</gene>
<reference evidence="2 3" key="1">
    <citation type="submission" date="2019-10" db="EMBL/GenBank/DDBJ databases">
        <authorList>
            <consortium name="Melissa Lawson"/>
            <person name="O'neill I."/>
        </authorList>
    </citation>
    <scope>NUCLEOTIDE SEQUENCE [LARGE SCALE GENOMIC DNA]</scope>
    <source>
        <strain evidence="2">LH_23</strain>
    </source>
</reference>
<dbReference type="AlphaFoldDB" id="A0A8U0LAH4"/>
<comment type="caution">
    <text evidence="2">The sequence shown here is derived from an EMBL/GenBank/DDBJ whole genome shotgun (WGS) entry which is preliminary data.</text>
</comment>
<accession>A0A8U0LAH4</accession>
<organism evidence="2 3">
    <name type="scientific">Bifidobacterium longum subsp. infantis</name>
    <dbReference type="NCBI Taxonomy" id="1682"/>
    <lineage>
        <taxon>Bacteria</taxon>
        <taxon>Bacillati</taxon>
        <taxon>Actinomycetota</taxon>
        <taxon>Actinomycetes</taxon>
        <taxon>Bifidobacteriales</taxon>
        <taxon>Bifidobacteriaceae</taxon>
        <taxon>Bifidobacterium</taxon>
    </lineage>
</organism>
<evidence type="ECO:0008006" key="4">
    <source>
        <dbReference type="Google" id="ProtNLM"/>
    </source>
</evidence>
<evidence type="ECO:0000313" key="3">
    <source>
        <dbReference type="Proteomes" id="UP000494246"/>
    </source>
</evidence>
<protein>
    <recommendedName>
        <fullName evidence="4">Phage tail protein</fullName>
    </recommendedName>
</protein>
<sequence length="953" mass="97702">MAFGSELGSAHISVFPSMKGFRSAVNKEVGASGKAASKTFDSSMNGGKSGGLFGRAFKNGFRQSANDFSADVLKSYERDVAKSTAAYRQAMLQQKAAANQVRAAEESVANAVAKHGEGSTQAEAATIRLEQARLKLSTMTDRATQSENRLKDAQKALKDAQDNLAASSEKTAGSLGAAFRNLGRAMAAPALGAIEKVRAGWANADMAMLDGAGVFGKIGGIARGAFNQIASKASALGGKVASPFKQGAAIARQFGDDLSYGLGQRINGIAAKIPAPFKNAVGSIGGYFRNVGSAASGVFSGLSGVASSVASRMAGALKGGADTAWNAISSMSGKAVGALKGVATVGLAGVGTAVAALAGVGKSALDAYATYEQAVGGVDTLFKGASGTVQKYAAEAYRTAGVSANEYMTQVTSFSASLISSLGGDTAKAAELGNTAMVDMSDNANKMGTDIESIQQTYQSLARGNYAMLDNLKLGYGGTKSEMERLIQDANKVKQANGEMGDLSIDKFSDVVQAIHIMQEQMGISGTTAKEAATTIEGSVGMMKAAWQNWLAELGKDNADINGLTKQLVDSVGTVIKNVGPRIAQIITGITAALPQLFASLGSTLPALVMQILPPVLGALGQLGTMLLTSATTWISTSLPQLLAQFQSWVTTSLPSFLQTGLTMVTNLLQGIVQALPQIASTAVTVLTTLLDGLSAQLPQLIPIGINAVLNLVQGILNNLPQIIDSGLKLILGLAQGLINALPDLAGKVPIIIGQLIGGIINRLPQLLQAGVQLLGALANGFIASVPRLIGAIPGMVGQIMNGFLSVNWAQVGLNIITGIATGIAGAAGRLVTAAVNAATNALNWVKRRLGIHSPSRVFRDQVGEMIGEGMAVGIDESASKVRKAAGRLTGILPSQDASYSVGVANASRGVNAAAYGNGGSVTNITQTFNYPAIAPTSISTQQKLQTAAMPQW</sequence>
<evidence type="ECO:0000313" key="2">
    <source>
        <dbReference type="EMBL" id="VWQ34534.1"/>
    </source>
</evidence>
<feature type="coiled-coil region" evidence="1">
    <location>
        <begin position="122"/>
        <end position="170"/>
    </location>
</feature>
<dbReference type="EMBL" id="CABWKH010000012">
    <property type="protein sequence ID" value="VWQ34534.1"/>
    <property type="molecule type" value="Genomic_DNA"/>
</dbReference>
<dbReference type="InterPro" id="IPR016024">
    <property type="entry name" value="ARM-type_fold"/>
</dbReference>
<dbReference type="Proteomes" id="UP000494246">
    <property type="component" value="Unassembled WGS sequence"/>
</dbReference>